<name>A0A382K4H2_9ZZZZ</name>
<sequence>MSSKHDESDFVDHDLEATKEAGAPSPGVDDSIATTPPSREELTSRVTEIQQKLAELKREQEEVERESNELQEARKRRIELTTGREEMVQHLTRGIGLLEEAELSSSRTAEQLAMTVSDLRGSLNKINSIAEEEWKEENGSVELTRALTTIENARLEWNSARLKWPVLDGETGLAPAGAGQPQTEERPGLEQHSFRQLSRMGLAFTWPLVVVGVAIVILLILQSRS</sequence>
<evidence type="ECO:0000256" key="1">
    <source>
        <dbReference type="SAM" id="MobiDB-lite"/>
    </source>
</evidence>
<evidence type="ECO:0000256" key="2">
    <source>
        <dbReference type="SAM" id="Phobius"/>
    </source>
</evidence>
<feature type="compositionally biased region" description="Basic and acidic residues" evidence="1">
    <location>
        <begin position="1"/>
        <end position="19"/>
    </location>
</feature>
<accession>A0A382K4H2</accession>
<organism evidence="3">
    <name type="scientific">marine metagenome</name>
    <dbReference type="NCBI Taxonomy" id="408172"/>
    <lineage>
        <taxon>unclassified sequences</taxon>
        <taxon>metagenomes</taxon>
        <taxon>ecological metagenomes</taxon>
    </lineage>
</organism>
<proteinExistence type="predicted"/>
<evidence type="ECO:0000313" key="3">
    <source>
        <dbReference type="EMBL" id="SVC18322.1"/>
    </source>
</evidence>
<gene>
    <name evidence="3" type="ORF">METZ01_LOCUS271176</name>
</gene>
<keyword evidence="2" id="KW-0812">Transmembrane</keyword>
<reference evidence="3" key="1">
    <citation type="submission" date="2018-05" db="EMBL/GenBank/DDBJ databases">
        <authorList>
            <person name="Lanie J.A."/>
            <person name="Ng W.-L."/>
            <person name="Kazmierczak K.M."/>
            <person name="Andrzejewski T.M."/>
            <person name="Davidsen T.M."/>
            <person name="Wayne K.J."/>
            <person name="Tettelin H."/>
            <person name="Glass J.I."/>
            <person name="Rusch D."/>
            <person name="Podicherti R."/>
            <person name="Tsui H.-C.T."/>
            <person name="Winkler M.E."/>
        </authorList>
    </citation>
    <scope>NUCLEOTIDE SEQUENCE</scope>
</reference>
<keyword evidence="2" id="KW-0472">Membrane</keyword>
<dbReference type="AlphaFoldDB" id="A0A382K4H2"/>
<feature type="transmembrane region" description="Helical" evidence="2">
    <location>
        <begin position="200"/>
        <end position="221"/>
    </location>
</feature>
<protein>
    <submittedName>
        <fullName evidence="3">Uncharacterized protein</fullName>
    </submittedName>
</protein>
<dbReference type="EMBL" id="UINC01077828">
    <property type="protein sequence ID" value="SVC18322.1"/>
    <property type="molecule type" value="Genomic_DNA"/>
</dbReference>
<keyword evidence="2" id="KW-1133">Transmembrane helix</keyword>
<feature type="region of interest" description="Disordered" evidence="1">
    <location>
        <begin position="1"/>
        <end position="45"/>
    </location>
</feature>